<keyword evidence="1" id="KW-0472">Membrane</keyword>
<dbReference type="InterPro" id="IPR006665">
    <property type="entry name" value="OmpA-like"/>
</dbReference>
<reference evidence="5" key="1">
    <citation type="submission" date="2016-02" db="EMBL/GenBank/DDBJ databases">
        <authorList>
            <person name="Rodrigo-Torres Lidia"/>
            <person name="Arahal R.David."/>
        </authorList>
    </citation>
    <scope>NUCLEOTIDE SEQUENCE [LARGE SCALE GENOMIC DNA]</scope>
    <source>
        <strain evidence="5">CECT 8713</strain>
    </source>
</reference>
<evidence type="ECO:0000313" key="5">
    <source>
        <dbReference type="Proteomes" id="UP000073601"/>
    </source>
</evidence>
<dbReference type="PROSITE" id="PS51123">
    <property type="entry name" value="OMPA_2"/>
    <property type="match status" value="1"/>
</dbReference>
<dbReference type="OrthoDB" id="9782229at2"/>
<dbReference type="Proteomes" id="UP000073601">
    <property type="component" value="Unassembled WGS sequence"/>
</dbReference>
<evidence type="ECO:0000259" key="3">
    <source>
        <dbReference type="PROSITE" id="PS51123"/>
    </source>
</evidence>
<organism evidence="4 5">
    <name type="scientific">Grimontia marina</name>
    <dbReference type="NCBI Taxonomy" id="646534"/>
    <lineage>
        <taxon>Bacteria</taxon>
        <taxon>Pseudomonadati</taxon>
        <taxon>Pseudomonadota</taxon>
        <taxon>Gammaproteobacteria</taxon>
        <taxon>Vibrionales</taxon>
        <taxon>Vibrionaceae</taxon>
        <taxon>Grimontia</taxon>
    </lineage>
</organism>
<keyword evidence="5" id="KW-1185">Reference proteome</keyword>
<name>A0A128FHT4_9GAMM</name>
<feature type="region of interest" description="Disordered" evidence="2">
    <location>
        <begin position="1"/>
        <end position="24"/>
    </location>
</feature>
<gene>
    <name evidence="4" type="ORF">GMA8713_04393</name>
</gene>
<sequence length="388" mass="42595">MTDTLTNSSSLITESTNQSPVAPLGQSLVTPEEAAPRNLGTAKFKFHLLDMEYSNGLLTFSVLLANFAVSEHKLLPGQKKYLDELVSLFKAYGDDARVTHLIGRASKTGPEGKNKAYAKRRLESVKQYLEERCPKLQILKESSDGSSSPTHVKNEASQLDWNRSVEIRISVLIPEPRLPKPKKRKVPIVKDVCSQGSSYKWRLEVSTMLSFDVIIGVVVLVGKLHRLSGDDKPLETKDVYKDVYVVGATANIPLPIKHLKHIKKLKHIKEVRKIVPLLTKPKELASYLKHSKLGVSTSVTSSGGKLEFVTGNRFHCYRFDDFEGSVGMAFASVGFIAGGGDLLTMKLPSNFPQSTDYWFKIGGIGAVSGGYDILNVGAGIGAGYLFVE</sequence>
<accession>A0A128FHT4</accession>
<evidence type="ECO:0000313" key="4">
    <source>
        <dbReference type="EMBL" id="CZF86359.1"/>
    </source>
</evidence>
<evidence type="ECO:0000256" key="1">
    <source>
        <dbReference type="PROSITE-ProRule" id="PRU00473"/>
    </source>
</evidence>
<dbReference type="EMBL" id="FIZY01000062">
    <property type="protein sequence ID" value="CZF86359.1"/>
    <property type="molecule type" value="Genomic_DNA"/>
</dbReference>
<dbReference type="Gene3D" id="3.30.1330.60">
    <property type="entry name" value="OmpA-like domain"/>
    <property type="match status" value="1"/>
</dbReference>
<feature type="domain" description="OmpA-like" evidence="3">
    <location>
        <begin position="54"/>
        <end position="173"/>
    </location>
</feature>
<dbReference type="AlphaFoldDB" id="A0A128FHT4"/>
<feature type="compositionally biased region" description="Polar residues" evidence="2">
    <location>
        <begin position="1"/>
        <end position="20"/>
    </location>
</feature>
<dbReference type="SUPFAM" id="SSF103088">
    <property type="entry name" value="OmpA-like"/>
    <property type="match status" value="1"/>
</dbReference>
<proteinExistence type="predicted"/>
<protein>
    <submittedName>
        <fullName evidence="4">OmpA family protein</fullName>
    </submittedName>
</protein>
<dbReference type="InterPro" id="IPR036737">
    <property type="entry name" value="OmpA-like_sf"/>
</dbReference>
<evidence type="ECO:0000256" key="2">
    <source>
        <dbReference type="SAM" id="MobiDB-lite"/>
    </source>
</evidence>
<dbReference type="GO" id="GO:0016020">
    <property type="term" value="C:membrane"/>
    <property type="evidence" value="ECO:0007669"/>
    <property type="project" value="UniProtKB-UniRule"/>
</dbReference>